<sequence>MIVKLPTTTNLLRGGGRSRTNLNSTVATYTHSKTFLSPRWPKIRHLLVRVTRPIPPCLIDEGASLQRRNGAYLLELHGQPSANFERINNGQRTFHGSVGNPESNCRDGSLLYLDIIPSNSSDRLRFRYSRALPMSGRLLTVGIDALTILNHMETEWD</sequence>
<organism evidence="1">
    <name type="scientific">Compsopogon caeruleus</name>
    <dbReference type="NCBI Taxonomy" id="31354"/>
    <lineage>
        <taxon>Eukaryota</taxon>
        <taxon>Rhodophyta</taxon>
        <taxon>Compsopogonophyceae</taxon>
        <taxon>Compsopogonales</taxon>
        <taxon>Compsopogonaceae</taxon>
        <taxon>Compsopogon</taxon>
    </lineage>
</organism>
<accession>A0A6T6D136</accession>
<gene>
    <name evidence="1" type="ORF">CCAE0312_LOCUS8693</name>
    <name evidence="2" type="ORF">CCAE0312_LOCUS8694</name>
</gene>
<dbReference type="EMBL" id="HBGH01015585">
    <property type="protein sequence ID" value="CAD9236597.1"/>
    <property type="molecule type" value="Transcribed_RNA"/>
</dbReference>
<proteinExistence type="predicted"/>
<dbReference type="AlphaFoldDB" id="A0A6T6D136"/>
<dbReference type="EMBL" id="HBGH01015586">
    <property type="protein sequence ID" value="CAD9236598.1"/>
    <property type="molecule type" value="Transcribed_RNA"/>
</dbReference>
<reference evidence="1" key="1">
    <citation type="submission" date="2021-01" db="EMBL/GenBank/DDBJ databases">
        <authorList>
            <person name="Corre E."/>
            <person name="Pelletier E."/>
            <person name="Niang G."/>
            <person name="Scheremetjew M."/>
            <person name="Finn R."/>
            <person name="Kale V."/>
            <person name="Holt S."/>
            <person name="Cochrane G."/>
            <person name="Meng A."/>
            <person name="Brown T."/>
            <person name="Cohen L."/>
        </authorList>
    </citation>
    <scope>NUCLEOTIDE SEQUENCE</scope>
    <source>
        <strain evidence="1">SAG 36.94</strain>
    </source>
</reference>
<evidence type="ECO:0000313" key="2">
    <source>
        <dbReference type="EMBL" id="CAD9236598.1"/>
    </source>
</evidence>
<protein>
    <submittedName>
        <fullName evidence="1">Uncharacterized protein</fullName>
    </submittedName>
</protein>
<evidence type="ECO:0000313" key="1">
    <source>
        <dbReference type="EMBL" id="CAD9236597.1"/>
    </source>
</evidence>
<name>A0A6T6D136_9RHOD</name>